<keyword evidence="1" id="KW-0472">Membrane</keyword>
<keyword evidence="1" id="KW-1133">Transmembrane helix</keyword>
<proteinExistence type="predicted"/>
<evidence type="ECO:0000313" key="3">
    <source>
        <dbReference type="Proteomes" id="UP000199310"/>
    </source>
</evidence>
<dbReference type="EMBL" id="FOJG01000002">
    <property type="protein sequence ID" value="SEW52430.1"/>
    <property type="molecule type" value="Genomic_DNA"/>
</dbReference>
<dbReference type="OrthoDB" id="659521at2"/>
<name>A0A1I0S8L5_9BACT</name>
<reference evidence="3" key="1">
    <citation type="submission" date="2016-10" db="EMBL/GenBank/DDBJ databases">
        <authorList>
            <person name="Varghese N."/>
            <person name="Submissions S."/>
        </authorList>
    </citation>
    <scope>NUCLEOTIDE SEQUENCE [LARGE SCALE GENOMIC DNA]</scope>
    <source>
        <strain evidence="3">DSM 3695</strain>
    </source>
</reference>
<gene>
    <name evidence="2" type="ORF">SAMN04488122_4823</name>
</gene>
<keyword evidence="3" id="KW-1185">Reference proteome</keyword>
<dbReference type="RefSeq" id="WP_089898825.1">
    <property type="nucleotide sequence ID" value="NZ_FOJG01000002.1"/>
</dbReference>
<protein>
    <submittedName>
        <fullName evidence="2">Uncharacterized protein</fullName>
    </submittedName>
</protein>
<accession>A0A1I0S8L5</accession>
<sequence length="159" mass="18608">MVFKRPAHRYWYPLLLVFSIILLLTGKKLYHLIFPPGEKYGIAYNTERQRLGIALLPDNWVTNDKAGETKIWYPPNRPDSGSFRSSKVVVVKSGEIVYDGDIYLRISGDRYDKLTTGYKFRDNHSWEFKYYNPSVGTKEIVITKYRADSILNSWGLKYK</sequence>
<evidence type="ECO:0000313" key="2">
    <source>
        <dbReference type="EMBL" id="SEW52430.1"/>
    </source>
</evidence>
<dbReference type="Proteomes" id="UP000199310">
    <property type="component" value="Unassembled WGS sequence"/>
</dbReference>
<feature type="transmembrane region" description="Helical" evidence="1">
    <location>
        <begin position="12"/>
        <end position="30"/>
    </location>
</feature>
<organism evidence="2 3">
    <name type="scientific">Chitinophaga arvensicola</name>
    <dbReference type="NCBI Taxonomy" id="29529"/>
    <lineage>
        <taxon>Bacteria</taxon>
        <taxon>Pseudomonadati</taxon>
        <taxon>Bacteroidota</taxon>
        <taxon>Chitinophagia</taxon>
        <taxon>Chitinophagales</taxon>
        <taxon>Chitinophagaceae</taxon>
        <taxon>Chitinophaga</taxon>
    </lineage>
</organism>
<dbReference type="AlphaFoldDB" id="A0A1I0S8L5"/>
<evidence type="ECO:0000256" key="1">
    <source>
        <dbReference type="SAM" id="Phobius"/>
    </source>
</evidence>
<keyword evidence="1" id="KW-0812">Transmembrane</keyword>